<protein>
    <submittedName>
        <fullName evidence="8">Beta-glucosidase 18</fullName>
    </submittedName>
</protein>
<dbReference type="PROSITE" id="PS51257">
    <property type="entry name" value="PROKAR_LIPOPROTEIN"/>
    <property type="match status" value="1"/>
</dbReference>
<organism evidence="8 9">
    <name type="scientific">Acorus calamus</name>
    <name type="common">Sweet flag</name>
    <dbReference type="NCBI Taxonomy" id="4465"/>
    <lineage>
        <taxon>Eukaryota</taxon>
        <taxon>Viridiplantae</taxon>
        <taxon>Streptophyta</taxon>
        <taxon>Embryophyta</taxon>
        <taxon>Tracheophyta</taxon>
        <taxon>Spermatophyta</taxon>
        <taxon>Magnoliopsida</taxon>
        <taxon>Liliopsida</taxon>
        <taxon>Acoraceae</taxon>
        <taxon>Acorus</taxon>
    </lineage>
</organism>
<keyword evidence="9" id="KW-1185">Reference proteome</keyword>
<evidence type="ECO:0000313" key="8">
    <source>
        <dbReference type="EMBL" id="KAK1308531.1"/>
    </source>
</evidence>
<dbReference type="PANTHER" id="PTHR10353:SF236">
    <property type="entry name" value="BETA-GLUCOSIDASE 18"/>
    <property type="match status" value="1"/>
</dbReference>
<reference evidence="8" key="1">
    <citation type="journal article" date="2023" name="Nat. Commun.">
        <title>Diploid and tetraploid genomes of Acorus and the evolution of monocots.</title>
        <authorList>
            <person name="Ma L."/>
            <person name="Liu K.W."/>
            <person name="Li Z."/>
            <person name="Hsiao Y.Y."/>
            <person name="Qi Y."/>
            <person name="Fu T."/>
            <person name="Tang G.D."/>
            <person name="Zhang D."/>
            <person name="Sun W.H."/>
            <person name="Liu D.K."/>
            <person name="Li Y."/>
            <person name="Chen G.Z."/>
            <person name="Liu X.D."/>
            <person name="Liao X.Y."/>
            <person name="Jiang Y.T."/>
            <person name="Yu X."/>
            <person name="Hao Y."/>
            <person name="Huang J."/>
            <person name="Zhao X.W."/>
            <person name="Ke S."/>
            <person name="Chen Y.Y."/>
            <person name="Wu W.L."/>
            <person name="Hsu J.L."/>
            <person name="Lin Y.F."/>
            <person name="Huang M.D."/>
            <person name="Li C.Y."/>
            <person name="Huang L."/>
            <person name="Wang Z.W."/>
            <person name="Zhao X."/>
            <person name="Zhong W.Y."/>
            <person name="Peng D.H."/>
            <person name="Ahmad S."/>
            <person name="Lan S."/>
            <person name="Zhang J.S."/>
            <person name="Tsai W.C."/>
            <person name="Van de Peer Y."/>
            <person name="Liu Z.J."/>
        </authorList>
    </citation>
    <scope>NUCLEOTIDE SEQUENCE</scope>
    <source>
        <strain evidence="8">CP</strain>
    </source>
</reference>
<dbReference type="Gene3D" id="3.20.20.80">
    <property type="entry name" value="Glycosidases"/>
    <property type="match status" value="1"/>
</dbReference>
<evidence type="ECO:0000256" key="2">
    <source>
        <dbReference type="ARBA" id="ARBA00022729"/>
    </source>
</evidence>
<evidence type="ECO:0000256" key="3">
    <source>
        <dbReference type="ARBA" id="ARBA00022801"/>
    </source>
</evidence>
<accession>A0AAV9E522</accession>
<dbReference type="GO" id="GO:0005975">
    <property type="term" value="P:carbohydrate metabolic process"/>
    <property type="evidence" value="ECO:0007669"/>
    <property type="project" value="InterPro"/>
</dbReference>
<name>A0AAV9E522_ACOCL</name>
<dbReference type="SUPFAM" id="SSF51445">
    <property type="entry name" value="(Trans)glycosidases"/>
    <property type="match status" value="1"/>
</dbReference>
<feature type="active site" description="Nucleophile" evidence="4">
    <location>
        <position position="405"/>
    </location>
</feature>
<dbReference type="GO" id="GO:0033907">
    <property type="term" value="F:beta-D-fucosidase activity"/>
    <property type="evidence" value="ECO:0007669"/>
    <property type="project" value="UniProtKB-ARBA"/>
</dbReference>
<evidence type="ECO:0000313" key="9">
    <source>
        <dbReference type="Proteomes" id="UP001180020"/>
    </source>
</evidence>
<comment type="similarity">
    <text evidence="1 5">Belongs to the glycosyl hydrolase 1 family.</text>
</comment>
<dbReference type="InterPro" id="IPR017853">
    <property type="entry name" value="GH"/>
</dbReference>
<comment type="caution">
    <text evidence="8">The sequence shown here is derived from an EMBL/GenBank/DDBJ whole genome shotgun (WGS) entry which is preliminary data.</text>
</comment>
<evidence type="ECO:0000256" key="7">
    <source>
        <dbReference type="SAM" id="SignalP"/>
    </source>
</evidence>
<dbReference type="PRINTS" id="PR00131">
    <property type="entry name" value="GLHYDRLASE1"/>
</dbReference>
<dbReference type="GO" id="GO:0008422">
    <property type="term" value="F:beta-glucosidase activity"/>
    <property type="evidence" value="ECO:0007669"/>
    <property type="project" value="UniProtKB-ARBA"/>
</dbReference>
<keyword evidence="2 7" id="KW-0732">Signal</keyword>
<dbReference type="AlphaFoldDB" id="A0AAV9E522"/>
<feature type="chain" id="PRO_5043631131" evidence="7">
    <location>
        <begin position="25"/>
        <end position="442"/>
    </location>
</feature>
<gene>
    <name evidence="8" type="primary">BGLU18</name>
    <name evidence="8" type="ORF">QJS10_CPA09g02012</name>
</gene>
<dbReference type="FunFam" id="3.20.20.80:FF:000020">
    <property type="entry name" value="Beta-glucosidase 12"/>
    <property type="match status" value="1"/>
</dbReference>
<keyword evidence="3 6" id="KW-0378">Hydrolase</keyword>
<evidence type="ECO:0000256" key="1">
    <source>
        <dbReference type="ARBA" id="ARBA00010838"/>
    </source>
</evidence>
<dbReference type="InterPro" id="IPR018120">
    <property type="entry name" value="Glyco_hydro_1_AS"/>
</dbReference>
<evidence type="ECO:0000256" key="4">
    <source>
        <dbReference type="PROSITE-ProRule" id="PRU10055"/>
    </source>
</evidence>
<dbReference type="EMBL" id="JAUJYO010000009">
    <property type="protein sequence ID" value="KAK1308531.1"/>
    <property type="molecule type" value="Genomic_DNA"/>
</dbReference>
<dbReference type="InterPro" id="IPR033132">
    <property type="entry name" value="GH_1_N_CS"/>
</dbReference>
<dbReference type="PANTHER" id="PTHR10353">
    <property type="entry name" value="GLYCOSYL HYDROLASE"/>
    <property type="match status" value="1"/>
</dbReference>
<proteinExistence type="inferred from homology"/>
<reference evidence="8" key="2">
    <citation type="submission" date="2023-06" db="EMBL/GenBank/DDBJ databases">
        <authorList>
            <person name="Ma L."/>
            <person name="Liu K.-W."/>
            <person name="Li Z."/>
            <person name="Hsiao Y.-Y."/>
            <person name="Qi Y."/>
            <person name="Fu T."/>
            <person name="Tang G."/>
            <person name="Zhang D."/>
            <person name="Sun W.-H."/>
            <person name="Liu D.-K."/>
            <person name="Li Y."/>
            <person name="Chen G.-Z."/>
            <person name="Liu X.-D."/>
            <person name="Liao X.-Y."/>
            <person name="Jiang Y.-T."/>
            <person name="Yu X."/>
            <person name="Hao Y."/>
            <person name="Huang J."/>
            <person name="Zhao X.-W."/>
            <person name="Ke S."/>
            <person name="Chen Y.-Y."/>
            <person name="Wu W.-L."/>
            <person name="Hsu J.-L."/>
            <person name="Lin Y.-F."/>
            <person name="Huang M.-D."/>
            <person name="Li C.-Y."/>
            <person name="Huang L."/>
            <person name="Wang Z.-W."/>
            <person name="Zhao X."/>
            <person name="Zhong W.-Y."/>
            <person name="Peng D.-H."/>
            <person name="Ahmad S."/>
            <person name="Lan S."/>
            <person name="Zhang J.-S."/>
            <person name="Tsai W.-C."/>
            <person name="Van De Peer Y."/>
            <person name="Liu Z.-J."/>
        </authorList>
    </citation>
    <scope>NUCLEOTIDE SEQUENCE</scope>
    <source>
        <strain evidence="8">CP</strain>
        <tissue evidence="8">Leaves</tissue>
    </source>
</reference>
<dbReference type="GO" id="GO:0004565">
    <property type="term" value="F:beta-galactosidase activity"/>
    <property type="evidence" value="ECO:0007669"/>
    <property type="project" value="UniProtKB-ARBA"/>
</dbReference>
<dbReference type="InterPro" id="IPR001360">
    <property type="entry name" value="Glyco_hydro_1"/>
</dbReference>
<sequence length="442" mass="50251">MFEKMKKAMLVFVFSLQQLSLISCLHRSQFPQSFLFGTATSSYQIEGAYLEGNKGLSNWDVYSHIPGKIKDGSNGDVADDHYHRYMEDIQLMHSLGVNSYRFSISWSRVLPSGRFGDVNPVGIEFYNKLIDALLKKGIEPFVTLSHFDVPQELEDRYGAWLNPQIQQDFGYFAEVCFREFGDRVKYWTTFNEPNVVVMQGYITGDFPPARCSKPYGDCPAGDSAIEPYIAAHNIILCHATAVDIYRNKYQTKQGGSIGIVLTMYGFEPLRDIPEDRLAAERAFAFDIAWFLDPIIYGDYPPEMRQILGLRLPTFSPEDKKKLANKLDFIGINHYSTLYVKDCMFSPCESSMNGAYAYGSRTGERDGLPIGAPTAMPTFYVVPRGMEKIVMQIMQRYNNTPMFITENGFAQKSGPKKDMLNDMDRVEYLNGYLNSLAVAMRRV</sequence>
<keyword evidence="6" id="KW-0326">Glycosidase</keyword>
<dbReference type="Pfam" id="PF00232">
    <property type="entry name" value="Glyco_hydro_1"/>
    <property type="match status" value="1"/>
</dbReference>
<dbReference type="Proteomes" id="UP001180020">
    <property type="component" value="Unassembled WGS sequence"/>
</dbReference>
<dbReference type="PROSITE" id="PS00653">
    <property type="entry name" value="GLYCOSYL_HYDROL_F1_2"/>
    <property type="match status" value="1"/>
</dbReference>
<feature type="signal peptide" evidence="7">
    <location>
        <begin position="1"/>
        <end position="24"/>
    </location>
</feature>
<evidence type="ECO:0000256" key="6">
    <source>
        <dbReference type="RuleBase" id="RU004468"/>
    </source>
</evidence>
<evidence type="ECO:0000256" key="5">
    <source>
        <dbReference type="RuleBase" id="RU003690"/>
    </source>
</evidence>
<dbReference type="PROSITE" id="PS00572">
    <property type="entry name" value="GLYCOSYL_HYDROL_F1_1"/>
    <property type="match status" value="1"/>
</dbReference>